<keyword evidence="1" id="KW-0732">Signal</keyword>
<evidence type="ECO:0000313" key="3">
    <source>
        <dbReference type="Proteomes" id="UP000009022"/>
    </source>
</evidence>
<evidence type="ECO:0008006" key="4">
    <source>
        <dbReference type="Google" id="ProtNLM"/>
    </source>
</evidence>
<sequence>MTYFFRSLLLLLIIYINSPTFASEICHVNKLSTCSEKCNCRKILNEDESTFAEKCDICNNSCYKTIDQECIHGRCINGKCICNNCFIGENCQLSAIKNSTFYTSLSIQTLQHGQAFFQIQPNYNCENSCGCQNLKYFIVDENSPFRINPQTGEIYYKIDKQLIHRYQDKLLIGVEEGTENTRLPITLKLYVYYQYEDERQQVHHRWKRSLPLSIVGLLYNKQ</sequence>
<dbReference type="EMBL" id="DS985253">
    <property type="protein sequence ID" value="EDV21510.1"/>
    <property type="molecule type" value="Genomic_DNA"/>
</dbReference>
<dbReference type="InParanoid" id="B3S746"/>
<dbReference type="CTD" id="6757323"/>
<dbReference type="KEGG" id="tad:TRIADDRAFT_60037"/>
<accession>B3S746</accession>
<dbReference type="HOGENOM" id="CLU_1246786_0_0_1"/>
<organism evidence="2 3">
    <name type="scientific">Trichoplax adhaerens</name>
    <name type="common">Trichoplax reptans</name>
    <dbReference type="NCBI Taxonomy" id="10228"/>
    <lineage>
        <taxon>Eukaryota</taxon>
        <taxon>Metazoa</taxon>
        <taxon>Placozoa</taxon>
        <taxon>Uniplacotomia</taxon>
        <taxon>Trichoplacea</taxon>
        <taxon>Trichoplacidae</taxon>
        <taxon>Trichoplax</taxon>
    </lineage>
</organism>
<name>B3S746_TRIAD</name>
<gene>
    <name evidence="2" type="ORF">TRIADDRAFT_60037</name>
</gene>
<feature type="chain" id="PRO_5002798611" description="EGF-like domain-containing protein" evidence="1">
    <location>
        <begin position="23"/>
        <end position="222"/>
    </location>
</feature>
<evidence type="ECO:0000313" key="2">
    <source>
        <dbReference type="EMBL" id="EDV21510.1"/>
    </source>
</evidence>
<protein>
    <recommendedName>
        <fullName evidence="4">EGF-like domain-containing protein</fullName>
    </recommendedName>
</protein>
<proteinExistence type="predicted"/>
<dbReference type="Proteomes" id="UP000009022">
    <property type="component" value="Unassembled WGS sequence"/>
</dbReference>
<dbReference type="AlphaFoldDB" id="B3S746"/>
<dbReference type="PhylomeDB" id="B3S746"/>
<reference evidence="2 3" key="1">
    <citation type="journal article" date="2008" name="Nature">
        <title>The Trichoplax genome and the nature of placozoans.</title>
        <authorList>
            <person name="Srivastava M."/>
            <person name="Begovic E."/>
            <person name="Chapman J."/>
            <person name="Putnam N.H."/>
            <person name="Hellsten U."/>
            <person name="Kawashima T."/>
            <person name="Kuo A."/>
            <person name="Mitros T."/>
            <person name="Salamov A."/>
            <person name="Carpenter M.L."/>
            <person name="Signorovitch A.Y."/>
            <person name="Moreno M.A."/>
            <person name="Kamm K."/>
            <person name="Grimwood J."/>
            <person name="Schmutz J."/>
            <person name="Shapiro H."/>
            <person name="Grigoriev I.V."/>
            <person name="Buss L.W."/>
            <person name="Schierwater B."/>
            <person name="Dellaporta S.L."/>
            <person name="Rokhsar D.S."/>
        </authorList>
    </citation>
    <scope>NUCLEOTIDE SEQUENCE [LARGE SCALE GENOMIC DNA]</scope>
    <source>
        <strain evidence="2 3">Grell-BS-1999</strain>
    </source>
</reference>
<dbReference type="RefSeq" id="XP_002116110.1">
    <property type="nucleotide sequence ID" value="XM_002116074.1"/>
</dbReference>
<evidence type="ECO:0000256" key="1">
    <source>
        <dbReference type="SAM" id="SignalP"/>
    </source>
</evidence>
<dbReference type="OrthoDB" id="9998912at2759"/>
<keyword evidence="3" id="KW-1185">Reference proteome</keyword>
<dbReference type="GeneID" id="6757323"/>
<feature type="signal peptide" evidence="1">
    <location>
        <begin position="1"/>
        <end position="22"/>
    </location>
</feature>